<gene>
    <name evidence="1" type="ORF">B0A70_15365</name>
    <name evidence="2" type="ORF">SAMN05421796_11334</name>
</gene>
<dbReference type="RefSeq" id="WP_076452853.1">
    <property type="nucleotide sequence ID" value="NZ_FTOJ01000013.1"/>
</dbReference>
<name>A0A1N7PEU4_9FLAO</name>
<evidence type="ECO:0000313" key="2">
    <source>
        <dbReference type="EMBL" id="SIT09088.1"/>
    </source>
</evidence>
<dbReference type="Proteomes" id="UP000186246">
    <property type="component" value="Unassembled WGS sequence"/>
</dbReference>
<dbReference type="EMBL" id="MUGO01000031">
    <property type="protein sequence ID" value="PQA89959.1"/>
    <property type="molecule type" value="Genomic_DNA"/>
</dbReference>
<reference evidence="2" key="3">
    <citation type="submission" date="2017-01" db="EMBL/GenBank/DDBJ databases">
        <authorList>
            <person name="Mah S.A."/>
            <person name="Swanson W.J."/>
            <person name="Moy G.W."/>
            <person name="Vacquier V.D."/>
        </authorList>
    </citation>
    <scope>NUCLEOTIDE SEQUENCE [LARGE SCALE GENOMIC DNA]</scope>
    <source>
        <strain evidence="2">DSM 21068</strain>
    </source>
</reference>
<dbReference type="OrthoDB" id="1938617at2"/>
<evidence type="ECO:0000313" key="4">
    <source>
        <dbReference type="Proteomes" id="UP000238314"/>
    </source>
</evidence>
<evidence type="ECO:0000313" key="1">
    <source>
        <dbReference type="EMBL" id="PQA89959.1"/>
    </source>
</evidence>
<keyword evidence="4" id="KW-1185">Reference proteome</keyword>
<dbReference type="Proteomes" id="UP000238314">
    <property type="component" value="Unassembled WGS sequence"/>
</dbReference>
<organism evidence="2 3">
    <name type="scientific">Chryseobacterium piscicola</name>
    <dbReference type="NCBI Taxonomy" id="551459"/>
    <lineage>
        <taxon>Bacteria</taxon>
        <taxon>Pseudomonadati</taxon>
        <taxon>Bacteroidota</taxon>
        <taxon>Flavobacteriia</taxon>
        <taxon>Flavobacteriales</taxon>
        <taxon>Weeksellaceae</taxon>
        <taxon>Chryseobacterium group</taxon>
        <taxon>Chryseobacterium</taxon>
    </lineage>
</organism>
<reference evidence="1 4" key="1">
    <citation type="submission" date="2016-11" db="EMBL/GenBank/DDBJ databases">
        <title>Whole genomes of Flavobacteriaceae.</title>
        <authorList>
            <person name="Stine C."/>
            <person name="Li C."/>
            <person name="Tadesse D."/>
        </authorList>
    </citation>
    <scope>NUCLEOTIDE SEQUENCE [LARGE SCALE GENOMIC DNA]</scope>
    <source>
        <strain evidence="1 4">DSM 21068</strain>
    </source>
</reference>
<protein>
    <submittedName>
        <fullName evidence="2">Uncharacterized protein</fullName>
    </submittedName>
</protein>
<dbReference type="AlphaFoldDB" id="A0A1N7PEU4"/>
<evidence type="ECO:0000313" key="3">
    <source>
        <dbReference type="Proteomes" id="UP000186246"/>
    </source>
</evidence>
<dbReference type="EMBL" id="FTOJ01000013">
    <property type="protein sequence ID" value="SIT09088.1"/>
    <property type="molecule type" value="Genomic_DNA"/>
</dbReference>
<proteinExistence type="predicted"/>
<dbReference type="STRING" id="551459.SAMN05421796_11334"/>
<reference evidence="3" key="2">
    <citation type="submission" date="2017-01" db="EMBL/GenBank/DDBJ databases">
        <authorList>
            <person name="Varghese N."/>
            <person name="Submissions S."/>
        </authorList>
    </citation>
    <scope>NUCLEOTIDE SEQUENCE [LARGE SCALE GENOMIC DNA]</scope>
    <source>
        <strain evidence="3">DSM 21068</strain>
    </source>
</reference>
<sequence>MMGEKVGGRPKDWYRDIYGNVSWHPGQADQIEGKNCETLYRIGRSGSYINQKGTVTDLNYGSTFSEDRRSNMTGTPTPMSGAAMYGSNAPQIGTPGTRYVSLNNMDTSKVPEYDPFSASGFHPKVEMMSNMWDVVGLVLANNKPENTYAATAVGILAIGLSRGKATDDVLRAEGKTIGLGIADDLALHRGTGAITWREAGWQKAGLTDVDWGKAFIDKYHFKSSFLEAANKANAIRFEVSSFNPFFHKPGITNFEFNHIISNPSLLQKTTFIKNGSKVNWDGTQFLKP</sequence>
<accession>A0A1N7PEU4</accession>